<accession>A0A7X6M222</accession>
<reference evidence="2 3" key="1">
    <citation type="submission" date="2020-04" db="EMBL/GenBank/DDBJ databases">
        <title>MicrobeNet Type strains.</title>
        <authorList>
            <person name="Nicholson A.C."/>
        </authorList>
    </citation>
    <scope>NUCLEOTIDE SEQUENCE [LARGE SCALE GENOMIC DNA]</scope>
    <source>
        <strain evidence="2 3">DSM 44445</strain>
    </source>
</reference>
<keyword evidence="1" id="KW-0812">Transmembrane</keyword>
<name>A0A7X6M222_9NOCA</name>
<protein>
    <submittedName>
        <fullName evidence="2">Uncharacterized protein</fullName>
    </submittedName>
</protein>
<evidence type="ECO:0000256" key="1">
    <source>
        <dbReference type="SAM" id="Phobius"/>
    </source>
</evidence>
<proteinExistence type="predicted"/>
<feature type="transmembrane region" description="Helical" evidence="1">
    <location>
        <begin position="6"/>
        <end position="22"/>
    </location>
</feature>
<dbReference type="Proteomes" id="UP000523447">
    <property type="component" value="Unassembled WGS sequence"/>
</dbReference>
<sequence>MDNLDAAAAVALLVSAGIWSWLSIRADELARSIAVGLFGTLVTGGIAALMWSSGHTAYLLTASVITAVQLANLAILGVAARR</sequence>
<comment type="caution">
    <text evidence="2">The sequence shown here is derived from an EMBL/GenBank/DDBJ whole genome shotgun (WGS) entry which is preliminary data.</text>
</comment>
<feature type="transmembrane region" description="Helical" evidence="1">
    <location>
        <begin position="57"/>
        <end position="80"/>
    </location>
</feature>
<evidence type="ECO:0000313" key="3">
    <source>
        <dbReference type="Proteomes" id="UP000523447"/>
    </source>
</evidence>
<keyword evidence="1" id="KW-0472">Membrane</keyword>
<keyword evidence="3" id="KW-1185">Reference proteome</keyword>
<feature type="transmembrane region" description="Helical" evidence="1">
    <location>
        <begin position="29"/>
        <end position="51"/>
    </location>
</feature>
<organism evidence="2 3">
    <name type="scientific">Nocardia veterana</name>
    <dbReference type="NCBI Taxonomy" id="132249"/>
    <lineage>
        <taxon>Bacteria</taxon>
        <taxon>Bacillati</taxon>
        <taxon>Actinomycetota</taxon>
        <taxon>Actinomycetes</taxon>
        <taxon>Mycobacteriales</taxon>
        <taxon>Nocardiaceae</taxon>
        <taxon>Nocardia</taxon>
    </lineage>
</organism>
<keyword evidence="1" id="KW-1133">Transmembrane helix</keyword>
<dbReference type="AlphaFoldDB" id="A0A7X6M222"/>
<dbReference type="EMBL" id="JAAXPE010000036">
    <property type="protein sequence ID" value="NKY88854.1"/>
    <property type="molecule type" value="Genomic_DNA"/>
</dbReference>
<dbReference type="RefSeq" id="WP_040724020.1">
    <property type="nucleotide sequence ID" value="NZ_CAWPHS010000030.1"/>
</dbReference>
<evidence type="ECO:0000313" key="2">
    <source>
        <dbReference type="EMBL" id="NKY88854.1"/>
    </source>
</evidence>
<gene>
    <name evidence="2" type="ORF">HGA07_24965</name>
</gene>